<dbReference type="AlphaFoldDB" id="A0A1I2PTE1"/>
<evidence type="ECO:0000256" key="1">
    <source>
        <dbReference type="SAM" id="MobiDB-lite"/>
    </source>
</evidence>
<dbReference type="InterPro" id="IPR003607">
    <property type="entry name" value="HD/PDEase_dom"/>
</dbReference>
<reference evidence="4" key="1">
    <citation type="submission" date="2016-10" db="EMBL/GenBank/DDBJ databases">
        <authorList>
            <person name="Varghese N."/>
            <person name="Submissions S."/>
        </authorList>
    </citation>
    <scope>NUCLEOTIDE SEQUENCE [LARGE SCALE GENOMIC DNA]</scope>
    <source>
        <strain evidence="4">FP5</strain>
    </source>
</reference>
<dbReference type="SUPFAM" id="SSF109604">
    <property type="entry name" value="HD-domain/PDEase-like"/>
    <property type="match status" value="1"/>
</dbReference>
<gene>
    <name evidence="3" type="ORF">SAMN05216353_12644</name>
</gene>
<accession>A0A1I2PTE1</accession>
<dbReference type="Pfam" id="PF13328">
    <property type="entry name" value="HD_4"/>
    <property type="match status" value="1"/>
</dbReference>
<evidence type="ECO:0000313" key="3">
    <source>
        <dbReference type="EMBL" id="SFG17277.1"/>
    </source>
</evidence>
<dbReference type="GO" id="GO:0008893">
    <property type="term" value="F:guanosine-3',5'-bis(diphosphate) 3'-diphosphatase activity"/>
    <property type="evidence" value="ECO:0007669"/>
    <property type="project" value="TreeGrafter"/>
</dbReference>
<dbReference type="SMART" id="SM00471">
    <property type="entry name" value="HDc"/>
    <property type="match status" value="1"/>
</dbReference>
<dbReference type="Gene3D" id="1.10.3210.10">
    <property type="entry name" value="Hypothetical protein af1432"/>
    <property type="match status" value="1"/>
</dbReference>
<sequence>MIEKARHFAAEAHKGQKRKNSNTDYIVHPERVAESLLKAGFRPEVVCAGYLHDVAEDTSYTLQDIEDEFGEDVKALVAAHTEDKSKSWDKRKSHTIQSVKEGSMEIKALIVADKLDNLQSLTQDLEVYGDDVWNNFNADYEHQKWYYQSISDVMADGLKKEDVPAFFNKYRVLVKQTFD</sequence>
<protein>
    <submittedName>
        <fullName evidence="3">HD domain-containing protein</fullName>
    </submittedName>
</protein>
<organism evidence="3 4">
    <name type="scientific">Halobacillus alkaliphilus</name>
    <dbReference type="NCBI Taxonomy" id="396056"/>
    <lineage>
        <taxon>Bacteria</taxon>
        <taxon>Bacillati</taxon>
        <taxon>Bacillota</taxon>
        <taxon>Bacilli</taxon>
        <taxon>Bacillales</taxon>
        <taxon>Bacillaceae</taxon>
        <taxon>Halobacillus</taxon>
    </lineage>
</organism>
<dbReference type="OrthoDB" id="9802385at2"/>
<dbReference type="RefSeq" id="WP_089752623.1">
    <property type="nucleotide sequence ID" value="NZ_FOOG01000026.1"/>
</dbReference>
<dbReference type="InterPro" id="IPR052194">
    <property type="entry name" value="MESH1"/>
</dbReference>
<feature type="domain" description="HD/PDEase" evidence="2">
    <location>
        <begin position="21"/>
        <end position="127"/>
    </location>
</feature>
<evidence type="ECO:0000313" key="4">
    <source>
        <dbReference type="Proteomes" id="UP000198897"/>
    </source>
</evidence>
<dbReference type="EMBL" id="FOOG01000026">
    <property type="protein sequence ID" value="SFG17277.1"/>
    <property type="molecule type" value="Genomic_DNA"/>
</dbReference>
<evidence type="ECO:0000259" key="2">
    <source>
        <dbReference type="SMART" id="SM00471"/>
    </source>
</evidence>
<name>A0A1I2PTE1_9BACI</name>
<proteinExistence type="predicted"/>
<feature type="compositionally biased region" description="Basic and acidic residues" evidence="1">
    <location>
        <begin position="1"/>
        <end position="14"/>
    </location>
</feature>
<feature type="region of interest" description="Disordered" evidence="1">
    <location>
        <begin position="1"/>
        <end position="24"/>
    </location>
</feature>
<dbReference type="PANTHER" id="PTHR46246:SF1">
    <property type="entry name" value="GUANOSINE-3',5'-BIS(DIPHOSPHATE) 3'-PYROPHOSPHOHYDROLASE MESH1"/>
    <property type="match status" value="1"/>
</dbReference>
<dbReference type="Proteomes" id="UP000198897">
    <property type="component" value="Unassembled WGS sequence"/>
</dbReference>
<dbReference type="PANTHER" id="PTHR46246">
    <property type="entry name" value="GUANOSINE-3',5'-BIS(DIPHOSPHATE) 3'-PYROPHOSPHOHYDROLASE MESH1"/>
    <property type="match status" value="1"/>
</dbReference>
<keyword evidence="4" id="KW-1185">Reference proteome</keyword>
<dbReference type="CDD" id="cd00077">
    <property type="entry name" value="HDc"/>
    <property type="match status" value="1"/>
</dbReference>